<keyword evidence="3" id="KW-1185">Reference proteome</keyword>
<dbReference type="Proteomes" id="UP000032180">
    <property type="component" value="Chromosome 2"/>
</dbReference>
<dbReference type="AlphaFoldDB" id="A0A0D9VMX1"/>
<name>A0A0D9VMX1_9ORYZ</name>
<sequence length="192" mass="22465">MRWEEAVRLSQLLANVPSIRDLHLNFMCEKCLDLDKLPEGYDIAWTSFFLEAAPYLKEMCITVWDHWCEIVIDKEERKVLGYSDKTNVEWMPSAPDGFRHHNLAKLTIYGFQPDDNFIGYIRRVMETSTNLEEISLYDKKMLPCCEDLDPKINKVAPSMLYPQNIEEQELVRKQVTEGLVIASPHVIIHFRS</sequence>
<dbReference type="Pfam" id="PF23622">
    <property type="entry name" value="LRR_At1g61320_AtMIF1"/>
    <property type="match status" value="1"/>
</dbReference>
<accession>A0A0D9VMX1</accession>
<dbReference type="STRING" id="77586.A0A0D9VMX1"/>
<dbReference type="eggNOG" id="KOG0342">
    <property type="taxonomic scope" value="Eukaryota"/>
</dbReference>
<evidence type="ECO:0000259" key="1">
    <source>
        <dbReference type="Pfam" id="PF23622"/>
    </source>
</evidence>
<evidence type="ECO:0000313" key="2">
    <source>
        <dbReference type="EnsemblPlants" id="LPERR02G31390.1"/>
    </source>
</evidence>
<dbReference type="InterPro" id="IPR044997">
    <property type="entry name" value="F-box_plant"/>
</dbReference>
<evidence type="ECO:0000313" key="3">
    <source>
        <dbReference type="Proteomes" id="UP000032180"/>
    </source>
</evidence>
<reference evidence="2 3" key="1">
    <citation type="submission" date="2012-08" db="EMBL/GenBank/DDBJ databases">
        <title>Oryza genome evolution.</title>
        <authorList>
            <person name="Wing R.A."/>
        </authorList>
    </citation>
    <scope>NUCLEOTIDE SEQUENCE</scope>
</reference>
<feature type="domain" description="At1g61320/AtMIF1 LRR" evidence="1">
    <location>
        <begin position="23"/>
        <end position="145"/>
    </location>
</feature>
<protein>
    <recommendedName>
        <fullName evidence="1">At1g61320/AtMIF1 LRR domain-containing protein</fullName>
    </recommendedName>
</protein>
<dbReference type="InterPro" id="IPR055357">
    <property type="entry name" value="LRR_At1g61320_AtMIF1"/>
</dbReference>
<organism evidence="2 3">
    <name type="scientific">Leersia perrieri</name>
    <dbReference type="NCBI Taxonomy" id="77586"/>
    <lineage>
        <taxon>Eukaryota</taxon>
        <taxon>Viridiplantae</taxon>
        <taxon>Streptophyta</taxon>
        <taxon>Embryophyta</taxon>
        <taxon>Tracheophyta</taxon>
        <taxon>Spermatophyta</taxon>
        <taxon>Magnoliopsida</taxon>
        <taxon>Liliopsida</taxon>
        <taxon>Poales</taxon>
        <taxon>Poaceae</taxon>
        <taxon>BOP clade</taxon>
        <taxon>Oryzoideae</taxon>
        <taxon>Oryzeae</taxon>
        <taxon>Oryzinae</taxon>
        <taxon>Leersia</taxon>
    </lineage>
</organism>
<dbReference type="HOGENOM" id="CLU_024168_1_2_1"/>
<dbReference type="Gramene" id="LPERR02G31390.1">
    <property type="protein sequence ID" value="LPERR02G31390.1"/>
    <property type="gene ID" value="LPERR02G31390"/>
</dbReference>
<proteinExistence type="predicted"/>
<reference evidence="2" key="3">
    <citation type="submission" date="2015-04" db="UniProtKB">
        <authorList>
            <consortium name="EnsemblPlants"/>
        </authorList>
    </citation>
    <scope>IDENTIFICATION</scope>
</reference>
<dbReference type="PANTHER" id="PTHR32153">
    <property type="entry name" value="OJ000223_09.16 PROTEIN"/>
    <property type="match status" value="1"/>
</dbReference>
<dbReference type="EnsemblPlants" id="LPERR02G31390.1">
    <property type="protein sequence ID" value="LPERR02G31390.1"/>
    <property type="gene ID" value="LPERR02G31390"/>
</dbReference>
<reference evidence="3" key="2">
    <citation type="submission" date="2013-12" db="EMBL/GenBank/DDBJ databases">
        <authorList>
            <person name="Yu Y."/>
            <person name="Lee S."/>
            <person name="de Baynast K."/>
            <person name="Wissotski M."/>
            <person name="Liu L."/>
            <person name="Talag J."/>
            <person name="Goicoechea J."/>
            <person name="Angelova A."/>
            <person name="Jetty R."/>
            <person name="Kudrna D."/>
            <person name="Golser W."/>
            <person name="Rivera L."/>
            <person name="Zhang J."/>
            <person name="Wing R."/>
        </authorList>
    </citation>
    <scope>NUCLEOTIDE SEQUENCE</scope>
</reference>